<comment type="function">
    <text evidence="12 13">Key component of the proton channel; it plays a direct role in the translocation of protons across the membrane.</text>
</comment>
<dbReference type="GO" id="GO:0045259">
    <property type="term" value="C:proton-transporting ATP synthase complex"/>
    <property type="evidence" value="ECO:0007669"/>
    <property type="project" value="UniProtKB-KW"/>
</dbReference>
<dbReference type="InterPro" id="IPR035908">
    <property type="entry name" value="F0_ATP_A_sf"/>
</dbReference>
<evidence type="ECO:0000313" key="15">
    <source>
        <dbReference type="Proteomes" id="UP000298133"/>
    </source>
</evidence>
<dbReference type="PRINTS" id="PR00123">
    <property type="entry name" value="ATPASEA"/>
</dbReference>
<evidence type="ECO:0000256" key="7">
    <source>
        <dbReference type="ARBA" id="ARBA00022781"/>
    </source>
</evidence>
<evidence type="ECO:0000256" key="10">
    <source>
        <dbReference type="ARBA" id="ARBA00023136"/>
    </source>
</evidence>
<dbReference type="Gene3D" id="1.20.120.220">
    <property type="entry name" value="ATP synthase, F0 complex, subunit A"/>
    <property type="match status" value="1"/>
</dbReference>
<feature type="transmembrane region" description="Helical" evidence="12">
    <location>
        <begin position="239"/>
        <end position="259"/>
    </location>
</feature>
<evidence type="ECO:0000256" key="1">
    <source>
        <dbReference type="ARBA" id="ARBA00004141"/>
    </source>
</evidence>
<dbReference type="PANTHER" id="PTHR42823">
    <property type="entry name" value="ATP SYNTHASE SUBUNIT A, CHLOROPLASTIC"/>
    <property type="match status" value="1"/>
</dbReference>
<dbReference type="NCBIfam" id="TIGR01131">
    <property type="entry name" value="ATP_synt_6_or_A"/>
    <property type="match status" value="1"/>
</dbReference>
<comment type="caution">
    <text evidence="14">The sequence shown here is derived from an EMBL/GenBank/DDBJ whole genome shotgun (WGS) entry which is preliminary data.</text>
</comment>
<dbReference type="Proteomes" id="UP000298133">
    <property type="component" value="Unassembled WGS sequence"/>
</dbReference>
<dbReference type="InterPro" id="IPR000568">
    <property type="entry name" value="ATP_synth_F0_asu"/>
</dbReference>
<protein>
    <recommendedName>
        <fullName evidence="12 13">ATP synthase subunit a</fullName>
    </recommendedName>
    <alternativeName>
        <fullName evidence="12">ATP synthase F0 sector subunit a</fullName>
    </alternativeName>
    <alternativeName>
        <fullName evidence="12">F-ATPase subunit 6</fullName>
    </alternativeName>
</protein>
<proteinExistence type="inferred from homology"/>
<keyword evidence="7 12" id="KW-0375">Hydrogen ion transport</keyword>
<evidence type="ECO:0000256" key="8">
    <source>
        <dbReference type="ARBA" id="ARBA00022989"/>
    </source>
</evidence>
<dbReference type="EMBL" id="SPIA01000002">
    <property type="protein sequence ID" value="TFH67954.1"/>
    <property type="molecule type" value="Genomic_DNA"/>
</dbReference>
<dbReference type="FunFam" id="1.20.120.220:FF:000002">
    <property type="entry name" value="ATP synthase subunit a"/>
    <property type="match status" value="1"/>
</dbReference>
<dbReference type="Pfam" id="PF00119">
    <property type="entry name" value="ATP-synt_A"/>
    <property type="match status" value="1"/>
</dbReference>
<dbReference type="GO" id="GO:0005886">
    <property type="term" value="C:plasma membrane"/>
    <property type="evidence" value="ECO:0007669"/>
    <property type="project" value="UniProtKB-SubCell"/>
</dbReference>
<evidence type="ECO:0000256" key="6">
    <source>
        <dbReference type="ARBA" id="ARBA00022692"/>
    </source>
</evidence>
<keyword evidence="4 12" id="KW-1003">Cell membrane</keyword>
<comment type="subcellular location">
    <subcellularLocation>
        <location evidence="12 13">Cell membrane</location>
        <topology evidence="12 13">Multi-pass membrane protein</topology>
    </subcellularLocation>
    <subcellularLocation>
        <location evidence="1">Membrane</location>
        <topology evidence="1">Multi-pass membrane protein</topology>
    </subcellularLocation>
</comment>
<dbReference type="PANTHER" id="PTHR42823:SF3">
    <property type="entry name" value="ATP SYNTHASE SUBUNIT A, CHLOROPLASTIC"/>
    <property type="match status" value="1"/>
</dbReference>
<comment type="similarity">
    <text evidence="2 12 13">Belongs to the ATPase A chain family.</text>
</comment>
<keyword evidence="11 12" id="KW-0066">ATP synthesis</keyword>
<evidence type="ECO:0000256" key="12">
    <source>
        <dbReference type="HAMAP-Rule" id="MF_01393"/>
    </source>
</evidence>
<evidence type="ECO:0000256" key="11">
    <source>
        <dbReference type="ARBA" id="ARBA00023310"/>
    </source>
</evidence>
<dbReference type="SUPFAM" id="SSF81336">
    <property type="entry name" value="F1F0 ATP synthase subunit A"/>
    <property type="match status" value="2"/>
</dbReference>
<evidence type="ECO:0000313" key="14">
    <source>
        <dbReference type="EMBL" id="TFH67954.1"/>
    </source>
</evidence>
<dbReference type="InterPro" id="IPR045082">
    <property type="entry name" value="ATP_syn_F0_a_bact/chloroplast"/>
</dbReference>
<gene>
    <name evidence="12 14" type="primary">atpB</name>
    <name evidence="14" type="ORF">E3W66_06825</name>
</gene>
<dbReference type="InterPro" id="IPR023011">
    <property type="entry name" value="ATP_synth_F0_asu_AS"/>
</dbReference>
<dbReference type="CDD" id="cd00310">
    <property type="entry name" value="ATP-synt_Fo_a_6"/>
    <property type="match status" value="1"/>
</dbReference>
<dbReference type="AlphaFoldDB" id="A0A4Y8UJI9"/>
<feature type="transmembrane region" description="Helical" evidence="12">
    <location>
        <begin position="333"/>
        <end position="357"/>
    </location>
</feature>
<dbReference type="GO" id="GO:0046933">
    <property type="term" value="F:proton-transporting ATP synthase activity, rotational mechanism"/>
    <property type="evidence" value="ECO:0007669"/>
    <property type="project" value="UniProtKB-UniRule"/>
</dbReference>
<organism evidence="14 15">
    <name type="scientific">Gammaproteobacteria bacterium LSUCC0057</name>
    <dbReference type="NCBI Taxonomy" id="2559237"/>
    <lineage>
        <taxon>Bacteria</taxon>
        <taxon>Pseudomonadati</taxon>
        <taxon>Pseudomonadota</taxon>
        <taxon>Gammaproteobacteria</taxon>
        <taxon>Cellvibrionales</taxon>
        <taxon>Porticoccaceae</taxon>
        <taxon>SAR92 clade</taxon>
    </lineage>
</organism>
<feature type="transmembrane region" description="Helical" evidence="12">
    <location>
        <begin position="279"/>
        <end position="297"/>
    </location>
</feature>
<feature type="transmembrane region" description="Helical" evidence="12">
    <location>
        <begin position="67"/>
        <end position="85"/>
    </location>
</feature>
<dbReference type="PROSITE" id="PS00449">
    <property type="entry name" value="ATPASE_A"/>
    <property type="match status" value="1"/>
</dbReference>
<dbReference type="HAMAP" id="MF_01393">
    <property type="entry name" value="ATP_synth_a_bact"/>
    <property type="match status" value="1"/>
</dbReference>
<keyword evidence="8 12" id="KW-1133">Transmembrane helix</keyword>
<evidence type="ECO:0000256" key="3">
    <source>
        <dbReference type="ARBA" id="ARBA00022448"/>
    </source>
</evidence>
<evidence type="ECO:0000256" key="9">
    <source>
        <dbReference type="ARBA" id="ARBA00023065"/>
    </source>
</evidence>
<sequence length="362" mass="39787">MAGSNPATTTEYISHHLTNLVYGKLPAGYERSYNGNIELIEQPTWTLAQSADEVMAMGFWAVHVDSMLWSIGLGAIFAFLFFRAARKASTAVPSGWLNFAEMVVDFVDGTVKDTFHGRNKLIPPLALTIFVWIFLMNLMKLIPVDLVPTLLMYAGVNYQKIVPSTDPNVTLGLALGVFVLVLYYSIKIKGFGFARELAFTPFNHWAFIPLNLFMEVIGLLAKPFSLGLRLFGNMYAGEIIFILIAVMFGAMGAAGVFGGGLQVVLSGDVSQTALPMQSIALWAVGFVVVCTLCWLNLKGKLATKRMVWLVALTMLIIGGVFNLAGGIMQWGWAVFHILVITLQAFIFMVLSIVYLSLAHEDH</sequence>
<feature type="transmembrane region" description="Helical" evidence="12">
    <location>
        <begin position="121"/>
        <end position="142"/>
    </location>
</feature>
<dbReference type="OrthoDB" id="9789241at2"/>
<keyword evidence="10 12" id="KW-0472">Membrane</keyword>
<evidence type="ECO:0000256" key="4">
    <source>
        <dbReference type="ARBA" id="ARBA00022475"/>
    </source>
</evidence>
<keyword evidence="6 12" id="KW-0812">Transmembrane</keyword>
<reference evidence="14 15" key="1">
    <citation type="submission" date="2019-03" db="EMBL/GenBank/DDBJ databases">
        <title>Draft genome of Gammaproteobacteria bacterium LSUCC0057, a member of the SAR92 clade.</title>
        <authorList>
            <person name="Lanclos V.C."/>
            <person name="Doiron C."/>
            <person name="Henson M.W."/>
            <person name="Thrash J.C."/>
        </authorList>
    </citation>
    <scope>NUCLEOTIDE SEQUENCE [LARGE SCALE GENOMIC DNA]</scope>
    <source>
        <strain evidence="14 15">LSUCC0057</strain>
    </source>
</reference>
<keyword evidence="3 12" id="KW-0813">Transport</keyword>
<accession>A0A4Y8UJI9</accession>
<feature type="transmembrane region" description="Helical" evidence="12">
    <location>
        <begin position="169"/>
        <end position="186"/>
    </location>
</feature>
<dbReference type="NCBIfam" id="NF004477">
    <property type="entry name" value="PRK05815.1-1"/>
    <property type="match status" value="1"/>
</dbReference>
<keyword evidence="15" id="KW-1185">Reference proteome</keyword>
<feature type="transmembrane region" description="Helical" evidence="12">
    <location>
        <begin position="306"/>
        <end position="327"/>
    </location>
</feature>
<dbReference type="GO" id="GO:0042777">
    <property type="term" value="P:proton motive force-driven plasma membrane ATP synthesis"/>
    <property type="evidence" value="ECO:0007669"/>
    <property type="project" value="TreeGrafter"/>
</dbReference>
<evidence type="ECO:0000256" key="5">
    <source>
        <dbReference type="ARBA" id="ARBA00022547"/>
    </source>
</evidence>
<keyword evidence="9 12" id="KW-0406">Ion transport</keyword>
<name>A0A4Y8UJI9_9GAMM</name>
<evidence type="ECO:0000256" key="2">
    <source>
        <dbReference type="ARBA" id="ARBA00006810"/>
    </source>
</evidence>
<keyword evidence="5 12" id="KW-0138">CF(0)</keyword>
<evidence type="ECO:0000256" key="13">
    <source>
        <dbReference type="RuleBase" id="RU000483"/>
    </source>
</evidence>